<evidence type="ECO:0000256" key="5">
    <source>
        <dbReference type="ARBA" id="ARBA00022692"/>
    </source>
</evidence>
<dbReference type="GO" id="GO:0015105">
    <property type="term" value="F:arsenite transmembrane transporter activity"/>
    <property type="evidence" value="ECO:0007669"/>
    <property type="project" value="TreeGrafter"/>
</dbReference>
<evidence type="ECO:0000256" key="2">
    <source>
        <dbReference type="ARBA" id="ARBA00010110"/>
    </source>
</evidence>
<comment type="similarity">
    <text evidence="2">Belongs to the arsenical resistance-3 (ACR3) (TC 2.A.59) family.</text>
</comment>
<keyword evidence="6 8" id="KW-1133">Transmembrane helix</keyword>
<evidence type="ECO:0000256" key="8">
    <source>
        <dbReference type="SAM" id="Phobius"/>
    </source>
</evidence>
<keyword evidence="4" id="KW-1003">Cell membrane</keyword>
<keyword evidence="10" id="KW-1185">Reference proteome</keyword>
<keyword evidence="3" id="KW-0813">Transport</keyword>
<dbReference type="EMBL" id="WNKU01000002">
    <property type="protein sequence ID" value="MTV47930.1"/>
    <property type="molecule type" value="Genomic_DNA"/>
</dbReference>
<name>A0A6I3SGH3_HELMO</name>
<dbReference type="InterPro" id="IPR004706">
    <property type="entry name" value="Arsenical-R_Acr3"/>
</dbReference>
<feature type="transmembrane region" description="Helical" evidence="8">
    <location>
        <begin position="230"/>
        <end position="252"/>
    </location>
</feature>
<comment type="caution">
    <text evidence="9">The sequence shown here is derived from an EMBL/GenBank/DDBJ whole genome shotgun (WGS) entry which is preliminary data.</text>
</comment>
<protein>
    <submittedName>
        <fullName evidence="9">Arsenic resistance protein</fullName>
    </submittedName>
</protein>
<gene>
    <name evidence="9" type="ORF">GJ688_02900</name>
</gene>
<dbReference type="InterPro" id="IPR038770">
    <property type="entry name" value="Na+/solute_symporter_sf"/>
</dbReference>
<organism evidence="9 10">
    <name type="scientific">Heliobacterium mobile</name>
    <name type="common">Heliobacillus mobilis</name>
    <dbReference type="NCBI Taxonomy" id="28064"/>
    <lineage>
        <taxon>Bacteria</taxon>
        <taxon>Bacillati</taxon>
        <taxon>Bacillota</taxon>
        <taxon>Clostridia</taxon>
        <taxon>Eubacteriales</taxon>
        <taxon>Heliobacteriaceae</taxon>
        <taxon>Heliobacterium</taxon>
    </lineage>
</organism>
<dbReference type="Pfam" id="PF01758">
    <property type="entry name" value="SBF"/>
    <property type="match status" value="1"/>
</dbReference>
<accession>A0A6I3SGH3</accession>
<dbReference type="InterPro" id="IPR002657">
    <property type="entry name" value="BilAc:Na_symport/Acr3"/>
</dbReference>
<feature type="transmembrane region" description="Helical" evidence="8">
    <location>
        <begin position="162"/>
        <end position="179"/>
    </location>
</feature>
<feature type="transmembrane region" description="Helical" evidence="8">
    <location>
        <begin position="99"/>
        <end position="121"/>
    </location>
</feature>
<dbReference type="PANTHER" id="PTHR43057">
    <property type="entry name" value="ARSENITE EFFLUX TRANSPORTER"/>
    <property type="match status" value="1"/>
</dbReference>
<evidence type="ECO:0000256" key="4">
    <source>
        <dbReference type="ARBA" id="ARBA00022475"/>
    </source>
</evidence>
<feature type="transmembrane region" description="Helical" evidence="8">
    <location>
        <begin position="12"/>
        <end position="30"/>
    </location>
</feature>
<sequence>MGKKMLFWPSKNPVLSIPIALCLGFAAGLWVDTRFLSDFILICTFLMIYPTMIGLNLKESFDFSHAKVVGVSLVINFLLIPLLAWGLGKAFLVSDPTMMAGLAIAGLLPTSGMTISWTMMFKGNVPAAVKMTALSLVIGSLLAPFYLLLMVGKYVHVDLMKTFITIAIVVFLPLILGHLTFKQILSHYGREHFQKVIKPYLPAVSFWAMLAVIFSSISMKSKAVLAQPQLIGGILIALVVFYIINFTLSTLATRLFFNYSDGVALIYGTVMRNLSIALGLAITAFGPQAALVVTLAFILQVQAAAWFGKLAERYKLIGRKQTDSILAEEN</sequence>
<feature type="transmembrane region" description="Helical" evidence="8">
    <location>
        <begin position="133"/>
        <end position="156"/>
    </location>
</feature>
<feature type="transmembrane region" description="Helical" evidence="8">
    <location>
        <begin position="291"/>
        <end position="311"/>
    </location>
</feature>
<keyword evidence="7 8" id="KW-0472">Membrane</keyword>
<dbReference type="OrthoDB" id="1551454at2"/>
<evidence type="ECO:0000256" key="6">
    <source>
        <dbReference type="ARBA" id="ARBA00022989"/>
    </source>
</evidence>
<feature type="transmembrane region" description="Helical" evidence="8">
    <location>
        <begin position="200"/>
        <end position="218"/>
    </location>
</feature>
<evidence type="ECO:0000256" key="7">
    <source>
        <dbReference type="ARBA" id="ARBA00023136"/>
    </source>
</evidence>
<evidence type="ECO:0000313" key="10">
    <source>
        <dbReference type="Proteomes" id="UP000430670"/>
    </source>
</evidence>
<feature type="transmembrane region" description="Helical" evidence="8">
    <location>
        <begin position="68"/>
        <end position="87"/>
    </location>
</feature>
<dbReference type="Proteomes" id="UP000430670">
    <property type="component" value="Unassembled WGS sequence"/>
</dbReference>
<dbReference type="Gene3D" id="1.20.1530.20">
    <property type="match status" value="1"/>
</dbReference>
<proteinExistence type="inferred from homology"/>
<dbReference type="AlphaFoldDB" id="A0A6I3SGH3"/>
<dbReference type="PANTHER" id="PTHR43057:SF1">
    <property type="entry name" value="ARSENICAL-RESISTANCE PROTEIN 3"/>
    <property type="match status" value="1"/>
</dbReference>
<dbReference type="GO" id="GO:0015104">
    <property type="term" value="F:antimonite transmembrane transporter activity"/>
    <property type="evidence" value="ECO:0007669"/>
    <property type="project" value="TreeGrafter"/>
</dbReference>
<feature type="transmembrane region" description="Helical" evidence="8">
    <location>
        <begin position="36"/>
        <end position="56"/>
    </location>
</feature>
<keyword evidence="5 8" id="KW-0812">Transmembrane</keyword>
<comment type="subcellular location">
    <subcellularLocation>
        <location evidence="1">Cell membrane</location>
        <topology evidence="1">Multi-pass membrane protein</topology>
    </subcellularLocation>
</comment>
<dbReference type="RefSeq" id="WP_155475040.1">
    <property type="nucleotide sequence ID" value="NZ_WNKU01000002.1"/>
</dbReference>
<reference evidence="9 10" key="1">
    <citation type="submission" date="2019-11" db="EMBL/GenBank/DDBJ databases">
        <title>Whole-genome sequence of a the green, strictly anaerobic photosynthetic bacterium Heliobacillus mobilis DSM 6151.</title>
        <authorList>
            <person name="Kyndt J.A."/>
            <person name="Meyer T.E."/>
        </authorList>
    </citation>
    <scope>NUCLEOTIDE SEQUENCE [LARGE SCALE GENOMIC DNA]</scope>
    <source>
        <strain evidence="9 10">DSM 6151</strain>
    </source>
</reference>
<dbReference type="GO" id="GO:0015297">
    <property type="term" value="F:antiporter activity"/>
    <property type="evidence" value="ECO:0007669"/>
    <property type="project" value="InterPro"/>
</dbReference>
<dbReference type="GO" id="GO:0005886">
    <property type="term" value="C:plasma membrane"/>
    <property type="evidence" value="ECO:0007669"/>
    <property type="project" value="UniProtKB-SubCell"/>
</dbReference>
<feature type="transmembrane region" description="Helical" evidence="8">
    <location>
        <begin position="264"/>
        <end position="285"/>
    </location>
</feature>
<evidence type="ECO:0000256" key="3">
    <source>
        <dbReference type="ARBA" id="ARBA00022448"/>
    </source>
</evidence>
<evidence type="ECO:0000313" key="9">
    <source>
        <dbReference type="EMBL" id="MTV47930.1"/>
    </source>
</evidence>
<evidence type="ECO:0000256" key="1">
    <source>
        <dbReference type="ARBA" id="ARBA00004651"/>
    </source>
</evidence>